<dbReference type="GO" id="GO:0000049">
    <property type="term" value="F:tRNA binding"/>
    <property type="evidence" value="ECO:0007669"/>
    <property type="project" value="UniProtKB-UniRule"/>
</dbReference>
<dbReference type="SUPFAM" id="SSF54211">
    <property type="entry name" value="Ribosomal protein S5 domain 2-like"/>
    <property type="match status" value="1"/>
</dbReference>
<keyword evidence="4 7" id="KW-0255">Endonuclease</keyword>
<name>G7USY8_PSEUP</name>
<dbReference type="InterPro" id="IPR000100">
    <property type="entry name" value="RNase_P"/>
</dbReference>
<accession>G7USY8</accession>
<feature type="region of interest" description="Disordered" evidence="9">
    <location>
        <begin position="104"/>
        <end position="131"/>
    </location>
</feature>
<evidence type="ECO:0000256" key="5">
    <source>
        <dbReference type="ARBA" id="ARBA00022801"/>
    </source>
</evidence>
<keyword evidence="5 7" id="KW-0378">Hydrolase</keyword>
<comment type="catalytic activity">
    <reaction evidence="7">
        <text>Endonucleolytic cleavage of RNA, removing 5'-extranucleotides from tRNA precursor.</text>
        <dbReference type="EC" id="3.1.26.5"/>
    </reaction>
</comment>
<dbReference type="AlphaFoldDB" id="G7USY8"/>
<evidence type="ECO:0000256" key="2">
    <source>
        <dbReference type="ARBA" id="ARBA00022694"/>
    </source>
</evidence>
<dbReference type="InterPro" id="IPR020539">
    <property type="entry name" value="RNase_P_CS"/>
</dbReference>
<evidence type="ECO:0000313" key="10">
    <source>
        <dbReference type="EMBL" id="AER54849.1"/>
    </source>
</evidence>
<reference evidence="10 11" key="1">
    <citation type="journal article" date="2012" name="J. Bacteriol.">
        <title>Complete Genome Sequence of the BTEX-Degrading Bacterium Pseudoxanthomonas spadix BD-a59.</title>
        <authorList>
            <person name="Lee S.H."/>
            <person name="Jin H.M."/>
            <person name="Lee H.J."/>
            <person name="Kim J.M."/>
            <person name="Jeon C.O."/>
        </authorList>
    </citation>
    <scope>NUCLEOTIDE SEQUENCE [LARGE SCALE GENOMIC DNA]</scope>
    <source>
        <strain evidence="10 11">BD-a59</strain>
    </source>
</reference>
<dbReference type="NCBIfam" id="TIGR00188">
    <property type="entry name" value="rnpA"/>
    <property type="match status" value="1"/>
</dbReference>
<keyword evidence="3 7" id="KW-0540">Nuclease</keyword>
<dbReference type="PANTHER" id="PTHR33992:SF1">
    <property type="entry name" value="RIBONUCLEASE P PROTEIN COMPONENT"/>
    <property type="match status" value="1"/>
</dbReference>
<proteinExistence type="inferred from homology"/>
<evidence type="ECO:0000256" key="9">
    <source>
        <dbReference type="SAM" id="MobiDB-lite"/>
    </source>
</evidence>
<dbReference type="InterPro" id="IPR014721">
    <property type="entry name" value="Ribsml_uS5_D2-typ_fold_subgr"/>
</dbReference>
<comment type="function">
    <text evidence="1 7">RNaseP catalyzes the removal of the 5'-leader sequence from pre-tRNA to produce the mature 5'-terminus. It can also cleave other RNA substrates such as 4.5S RNA. The protein component plays an auxiliary but essential role in vivo by binding to the 5'-leader sequence and broadening the substrate specificity of the ribozyme.</text>
</comment>
<dbReference type="Proteomes" id="UP000005870">
    <property type="component" value="Chromosome"/>
</dbReference>
<keyword evidence="2 7" id="KW-0819">tRNA processing</keyword>
<protein>
    <recommendedName>
        <fullName evidence="7 8">Ribonuclease P protein component</fullName>
        <shortName evidence="7">RNase P protein</shortName>
        <shortName evidence="7">RNaseP protein</shortName>
        <ecNumber evidence="7 8">3.1.26.5</ecNumber>
    </recommendedName>
    <alternativeName>
        <fullName evidence="7">Protein C5</fullName>
    </alternativeName>
</protein>
<dbReference type="GO" id="GO:0042781">
    <property type="term" value="F:3'-tRNA processing endoribonuclease activity"/>
    <property type="evidence" value="ECO:0007669"/>
    <property type="project" value="TreeGrafter"/>
</dbReference>
<evidence type="ECO:0000256" key="3">
    <source>
        <dbReference type="ARBA" id="ARBA00022722"/>
    </source>
</evidence>
<comment type="similarity">
    <text evidence="7">Belongs to the RnpA family.</text>
</comment>
<dbReference type="STRING" id="1045855.DSC_00980"/>
<dbReference type="HAMAP" id="MF_00227">
    <property type="entry name" value="RNase_P"/>
    <property type="match status" value="1"/>
</dbReference>
<keyword evidence="11" id="KW-1185">Reference proteome</keyword>
<dbReference type="PROSITE" id="PS00648">
    <property type="entry name" value="RIBONUCLEASE_P"/>
    <property type="match status" value="1"/>
</dbReference>
<dbReference type="eggNOG" id="COG0594">
    <property type="taxonomic scope" value="Bacteria"/>
</dbReference>
<evidence type="ECO:0000256" key="6">
    <source>
        <dbReference type="ARBA" id="ARBA00022884"/>
    </source>
</evidence>
<dbReference type="PANTHER" id="PTHR33992">
    <property type="entry name" value="RIBONUCLEASE P PROTEIN COMPONENT"/>
    <property type="match status" value="1"/>
</dbReference>
<dbReference type="GO" id="GO:0001682">
    <property type="term" value="P:tRNA 5'-leader removal"/>
    <property type="evidence" value="ECO:0007669"/>
    <property type="project" value="UniProtKB-UniRule"/>
</dbReference>
<dbReference type="KEGG" id="psd:DSC_00980"/>
<gene>
    <name evidence="7 10" type="primary">rnpA</name>
    <name evidence="10" type="ordered locus">DSC_00980</name>
</gene>
<dbReference type="InterPro" id="IPR020568">
    <property type="entry name" value="Ribosomal_Su5_D2-typ_SF"/>
</dbReference>
<comment type="subunit">
    <text evidence="7">Consists of a catalytic RNA component (M1 or rnpB) and a protein subunit.</text>
</comment>
<keyword evidence="6 7" id="KW-0694">RNA-binding</keyword>
<evidence type="ECO:0000256" key="7">
    <source>
        <dbReference type="HAMAP-Rule" id="MF_00227"/>
    </source>
</evidence>
<dbReference type="EMBL" id="CP003093">
    <property type="protein sequence ID" value="AER54849.1"/>
    <property type="molecule type" value="Genomic_DNA"/>
</dbReference>
<dbReference type="EC" id="3.1.26.5" evidence="7 8"/>
<dbReference type="Gene3D" id="3.30.230.10">
    <property type="match status" value="1"/>
</dbReference>
<sequence length="131" mass="13761">MRTSAEYARVFATARRTAAPMLALHYAAGGDGARLGLAVSRKVDKHAVGRNRIKRTLREQFRALRAQLEPGDYVLVARPPAAAASSTQLRQAFCGLLVRAGALPPPDAGGTMRPAPSSPPSSLSTPDPTTG</sequence>
<dbReference type="HOGENOM" id="CLU_117179_3_0_6"/>
<dbReference type="Pfam" id="PF00825">
    <property type="entry name" value="Ribonuclease_P"/>
    <property type="match status" value="1"/>
</dbReference>
<evidence type="ECO:0000256" key="1">
    <source>
        <dbReference type="ARBA" id="ARBA00002663"/>
    </source>
</evidence>
<evidence type="ECO:0000256" key="8">
    <source>
        <dbReference type="NCBIfam" id="TIGR00188"/>
    </source>
</evidence>
<feature type="compositionally biased region" description="Low complexity" evidence="9">
    <location>
        <begin position="120"/>
        <end position="131"/>
    </location>
</feature>
<dbReference type="GO" id="GO:0030677">
    <property type="term" value="C:ribonuclease P complex"/>
    <property type="evidence" value="ECO:0007669"/>
    <property type="project" value="TreeGrafter"/>
</dbReference>
<evidence type="ECO:0000256" key="4">
    <source>
        <dbReference type="ARBA" id="ARBA00022759"/>
    </source>
</evidence>
<evidence type="ECO:0000313" key="11">
    <source>
        <dbReference type="Proteomes" id="UP000005870"/>
    </source>
</evidence>
<dbReference type="GO" id="GO:0004526">
    <property type="term" value="F:ribonuclease P activity"/>
    <property type="evidence" value="ECO:0007669"/>
    <property type="project" value="UniProtKB-UniRule"/>
</dbReference>
<organism evidence="10 11">
    <name type="scientific">Pseudoxanthomonas spadix (strain BD-a59)</name>
    <dbReference type="NCBI Taxonomy" id="1045855"/>
    <lineage>
        <taxon>Bacteria</taxon>
        <taxon>Pseudomonadati</taxon>
        <taxon>Pseudomonadota</taxon>
        <taxon>Gammaproteobacteria</taxon>
        <taxon>Lysobacterales</taxon>
        <taxon>Lysobacteraceae</taxon>
        <taxon>Pseudoxanthomonas</taxon>
    </lineage>
</organism>